<keyword evidence="11" id="KW-0119">Carbohydrate metabolism</keyword>
<reference evidence="18" key="1">
    <citation type="submission" date="2021-12" db="EMBL/GenBank/DDBJ databases">
        <title>Convergent genome expansion in fungi linked to evolution of root-endophyte symbiosis.</title>
        <authorList>
            <consortium name="DOE Joint Genome Institute"/>
            <person name="Ke Y.-H."/>
            <person name="Bonito G."/>
            <person name="Liao H.-L."/>
            <person name="Looney B."/>
            <person name="Rojas-Flechas A."/>
            <person name="Nash J."/>
            <person name="Hameed K."/>
            <person name="Schadt C."/>
            <person name="Martin F."/>
            <person name="Crous P.W."/>
            <person name="Miettinen O."/>
            <person name="Magnuson J.K."/>
            <person name="Labbe J."/>
            <person name="Jacobson D."/>
            <person name="Doktycz M.J."/>
            <person name="Veneault-Fourrey C."/>
            <person name="Kuo A."/>
            <person name="Mondo S."/>
            <person name="Calhoun S."/>
            <person name="Riley R."/>
            <person name="Ohm R."/>
            <person name="LaButti K."/>
            <person name="Andreopoulos B."/>
            <person name="Pangilinan J."/>
            <person name="Nolan M."/>
            <person name="Tritt A."/>
            <person name="Clum A."/>
            <person name="Lipzen A."/>
            <person name="Daum C."/>
            <person name="Barry K."/>
            <person name="Grigoriev I.V."/>
            <person name="Vilgalys R."/>
        </authorList>
    </citation>
    <scope>NUCLEOTIDE SEQUENCE</scope>
    <source>
        <strain evidence="18">PMI_201</strain>
    </source>
</reference>
<dbReference type="EC" id="1.14.99.56" evidence="15"/>
<comment type="caution">
    <text evidence="18">The sequence shown here is derived from an EMBL/GenBank/DDBJ whole genome shotgun (WGS) entry which is preliminary data.</text>
</comment>
<keyword evidence="19" id="KW-1185">Reference proteome</keyword>
<dbReference type="RefSeq" id="XP_046077993.1">
    <property type="nucleotide sequence ID" value="XM_046213467.1"/>
</dbReference>
<dbReference type="Proteomes" id="UP001201262">
    <property type="component" value="Unassembled WGS sequence"/>
</dbReference>
<keyword evidence="7" id="KW-0560">Oxidoreductase</keyword>
<feature type="chain" id="PRO_5042041685" description="lytic cellulose monooxygenase (C4-dehydrogenating)" evidence="16">
    <location>
        <begin position="20"/>
        <end position="234"/>
    </location>
</feature>
<keyword evidence="9" id="KW-0503">Monooxygenase</keyword>
<evidence type="ECO:0000256" key="7">
    <source>
        <dbReference type="ARBA" id="ARBA00023002"/>
    </source>
</evidence>
<comment type="catalytic activity">
    <reaction evidence="14">
        <text>[(1-&gt;4)-beta-D-glucosyl]n+m + reduced acceptor + O2 = 4-dehydro-beta-D-glucosyl-[(1-&gt;4)-beta-D-glucosyl]n-1 + [(1-&gt;4)-beta-D-glucosyl]m + acceptor + H2O.</text>
        <dbReference type="EC" id="1.14.99.56"/>
    </reaction>
</comment>
<evidence type="ECO:0000256" key="8">
    <source>
        <dbReference type="ARBA" id="ARBA00023008"/>
    </source>
</evidence>
<evidence type="ECO:0000256" key="3">
    <source>
        <dbReference type="ARBA" id="ARBA00022525"/>
    </source>
</evidence>
<evidence type="ECO:0000256" key="6">
    <source>
        <dbReference type="ARBA" id="ARBA00023001"/>
    </source>
</evidence>
<dbReference type="GO" id="GO:0030245">
    <property type="term" value="P:cellulose catabolic process"/>
    <property type="evidence" value="ECO:0007669"/>
    <property type="project" value="UniProtKB-KW"/>
</dbReference>
<keyword evidence="18" id="KW-0378">Hydrolase</keyword>
<dbReference type="GO" id="GO:0004497">
    <property type="term" value="F:monooxygenase activity"/>
    <property type="evidence" value="ECO:0007669"/>
    <property type="project" value="UniProtKB-KW"/>
</dbReference>
<dbReference type="CDD" id="cd21175">
    <property type="entry name" value="LPMO_AA9"/>
    <property type="match status" value="1"/>
</dbReference>
<name>A0AAD4Q6I6_9EURO</name>
<evidence type="ECO:0000256" key="15">
    <source>
        <dbReference type="ARBA" id="ARBA00047174"/>
    </source>
</evidence>
<evidence type="ECO:0000259" key="17">
    <source>
        <dbReference type="Pfam" id="PF03443"/>
    </source>
</evidence>
<evidence type="ECO:0000256" key="4">
    <source>
        <dbReference type="ARBA" id="ARBA00022723"/>
    </source>
</evidence>
<evidence type="ECO:0000313" key="18">
    <source>
        <dbReference type="EMBL" id="KAH8705372.1"/>
    </source>
</evidence>
<feature type="signal peptide" evidence="16">
    <location>
        <begin position="1"/>
        <end position="19"/>
    </location>
</feature>
<keyword evidence="6" id="KW-0136">Cellulose degradation</keyword>
<keyword evidence="4" id="KW-0479">Metal-binding</keyword>
<evidence type="ECO:0000256" key="5">
    <source>
        <dbReference type="ARBA" id="ARBA00022729"/>
    </source>
</evidence>
<keyword evidence="8" id="KW-0186">Copper</keyword>
<comment type="similarity">
    <text evidence="13">Belongs to the polysaccharide monooxygenase AA9 family.</text>
</comment>
<feature type="domain" description="Auxiliary Activity family 9 catalytic" evidence="17">
    <location>
        <begin position="20"/>
        <end position="223"/>
    </location>
</feature>
<dbReference type="GeneID" id="70243754"/>
<evidence type="ECO:0000313" key="19">
    <source>
        <dbReference type="Proteomes" id="UP001201262"/>
    </source>
</evidence>
<accession>A0AAD4Q6I6</accession>
<dbReference type="GO" id="GO:0046872">
    <property type="term" value="F:metal ion binding"/>
    <property type="evidence" value="ECO:0007669"/>
    <property type="project" value="UniProtKB-KW"/>
</dbReference>
<dbReference type="InterPro" id="IPR049892">
    <property type="entry name" value="AA9"/>
</dbReference>
<dbReference type="AlphaFoldDB" id="A0AAD4Q6I6"/>
<evidence type="ECO:0000256" key="11">
    <source>
        <dbReference type="ARBA" id="ARBA00023277"/>
    </source>
</evidence>
<comment type="cofactor">
    <cofactor evidence="1">
        <name>Cu(2+)</name>
        <dbReference type="ChEBI" id="CHEBI:29036"/>
    </cofactor>
</comment>
<evidence type="ECO:0000256" key="1">
    <source>
        <dbReference type="ARBA" id="ARBA00001973"/>
    </source>
</evidence>
<keyword evidence="12" id="KW-0624">Polysaccharide degradation</keyword>
<dbReference type="InterPro" id="IPR005103">
    <property type="entry name" value="AA9_LPMO"/>
</dbReference>
<dbReference type="Gene3D" id="2.70.50.70">
    <property type="match status" value="1"/>
</dbReference>
<dbReference type="PANTHER" id="PTHR33353">
    <property type="entry name" value="PUTATIVE (AFU_ORTHOLOGUE AFUA_1G12560)-RELATED"/>
    <property type="match status" value="1"/>
</dbReference>
<evidence type="ECO:0000256" key="14">
    <source>
        <dbReference type="ARBA" id="ARBA00045077"/>
    </source>
</evidence>
<dbReference type="PANTHER" id="PTHR33353:SF10">
    <property type="entry name" value="ENDO-BETA-1,4-GLUCANASE D"/>
    <property type="match status" value="1"/>
</dbReference>
<dbReference type="Pfam" id="PF03443">
    <property type="entry name" value="AA9"/>
    <property type="match status" value="1"/>
</dbReference>
<gene>
    <name evidence="18" type="ORF">BGW36DRAFT_353781</name>
</gene>
<evidence type="ECO:0000256" key="10">
    <source>
        <dbReference type="ARBA" id="ARBA00023157"/>
    </source>
</evidence>
<protein>
    <recommendedName>
        <fullName evidence="15">lytic cellulose monooxygenase (C4-dehydrogenating)</fullName>
        <ecNumber evidence="15">1.14.99.56</ecNumber>
    </recommendedName>
</protein>
<dbReference type="GO" id="GO:0005576">
    <property type="term" value="C:extracellular region"/>
    <property type="evidence" value="ECO:0007669"/>
    <property type="project" value="UniProtKB-SubCell"/>
</dbReference>
<dbReference type="GO" id="GO:0016787">
    <property type="term" value="F:hydrolase activity"/>
    <property type="evidence" value="ECO:0007669"/>
    <property type="project" value="UniProtKB-KW"/>
</dbReference>
<sequence length="234" mass="25065">MKTSSVAFASYLIWGLAWGHYDFPALINNGAVTTNWEYVRQWTGYNTFVPVENVSSLDIRCNVDGSTVSAPGTLSIAAGTELGFTILPQVEHPGPMAVYMARVPESSTATSWDGSGQVWFKIMESGATNNANPLNWAYLGQNKVNFTLPAALPSGQYLVRVESIGLHQAQTVGGAQFYLSCGQVEVTGGGNGNPEPLVAFPGAYQPTDPGILIDIWNPSTTSYNPPGPPVWQGY</sequence>
<keyword evidence="10" id="KW-1015">Disulfide bond</keyword>
<evidence type="ECO:0000256" key="16">
    <source>
        <dbReference type="SAM" id="SignalP"/>
    </source>
</evidence>
<evidence type="ECO:0000256" key="12">
    <source>
        <dbReference type="ARBA" id="ARBA00023326"/>
    </source>
</evidence>
<proteinExistence type="inferred from homology"/>
<keyword evidence="3" id="KW-0964">Secreted</keyword>
<keyword evidence="5 16" id="KW-0732">Signal</keyword>
<organism evidence="18 19">
    <name type="scientific">Talaromyces proteolyticus</name>
    <dbReference type="NCBI Taxonomy" id="1131652"/>
    <lineage>
        <taxon>Eukaryota</taxon>
        <taxon>Fungi</taxon>
        <taxon>Dikarya</taxon>
        <taxon>Ascomycota</taxon>
        <taxon>Pezizomycotina</taxon>
        <taxon>Eurotiomycetes</taxon>
        <taxon>Eurotiomycetidae</taxon>
        <taxon>Eurotiales</taxon>
        <taxon>Trichocomaceae</taxon>
        <taxon>Talaromyces</taxon>
        <taxon>Talaromyces sect. Bacilispori</taxon>
    </lineage>
</organism>
<evidence type="ECO:0000256" key="9">
    <source>
        <dbReference type="ARBA" id="ARBA00023033"/>
    </source>
</evidence>
<dbReference type="EMBL" id="JAJTJA010000001">
    <property type="protein sequence ID" value="KAH8705372.1"/>
    <property type="molecule type" value="Genomic_DNA"/>
</dbReference>
<comment type="subcellular location">
    <subcellularLocation>
        <location evidence="2">Secreted</location>
    </subcellularLocation>
</comment>
<evidence type="ECO:0000256" key="2">
    <source>
        <dbReference type="ARBA" id="ARBA00004613"/>
    </source>
</evidence>
<evidence type="ECO:0000256" key="13">
    <source>
        <dbReference type="ARBA" id="ARBA00044502"/>
    </source>
</evidence>